<dbReference type="EMBL" id="QRKN01000004">
    <property type="protein sequence ID" value="RHI23260.1"/>
    <property type="molecule type" value="Genomic_DNA"/>
</dbReference>
<evidence type="ECO:0000313" key="1">
    <source>
        <dbReference type="EMBL" id="RHI23260.1"/>
    </source>
</evidence>
<protein>
    <submittedName>
        <fullName evidence="1">Uncharacterized protein</fullName>
    </submittedName>
</protein>
<sequence>MVDGSYVKYYDALQNIDLIDNLAVTEDGVIRSTDKTLDKIDVSEVNKSRYDAMCKESPLLRDICVEFEEWRDKWSDWKT</sequence>
<reference evidence="1 2" key="1">
    <citation type="submission" date="2018-08" db="EMBL/GenBank/DDBJ databases">
        <title>A genome reference for cultivated species of the human gut microbiota.</title>
        <authorList>
            <person name="Zou Y."/>
            <person name="Xue W."/>
            <person name="Luo G."/>
        </authorList>
    </citation>
    <scope>NUCLEOTIDE SEQUENCE [LARGE SCALE GENOMIC DNA]</scope>
    <source>
        <strain evidence="1 2">AM16-11</strain>
    </source>
</reference>
<accession>A0A414ZM36</accession>
<dbReference type="AlphaFoldDB" id="A0A414ZM36"/>
<name>A0A414ZM36_9FIRM</name>
<dbReference type="Proteomes" id="UP000285865">
    <property type="component" value="Unassembled WGS sequence"/>
</dbReference>
<dbReference type="RefSeq" id="WP_118192891.1">
    <property type="nucleotide sequence ID" value="NZ_QRIB01000021.1"/>
</dbReference>
<gene>
    <name evidence="1" type="ORF">DW172_07795</name>
</gene>
<organism evidence="1 2">
    <name type="scientific">Agathobacter rectalis</name>
    <dbReference type="NCBI Taxonomy" id="39491"/>
    <lineage>
        <taxon>Bacteria</taxon>
        <taxon>Bacillati</taxon>
        <taxon>Bacillota</taxon>
        <taxon>Clostridia</taxon>
        <taxon>Lachnospirales</taxon>
        <taxon>Lachnospiraceae</taxon>
        <taxon>Agathobacter</taxon>
    </lineage>
</organism>
<proteinExistence type="predicted"/>
<comment type="caution">
    <text evidence="1">The sequence shown here is derived from an EMBL/GenBank/DDBJ whole genome shotgun (WGS) entry which is preliminary data.</text>
</comment>
<evidence type="ECO:0000313" key="2">
    <source>
        <dbReference type="Proteomes" id="UP000285865"/>
    </source>
</evidence>